<protein>
    <recommendedName>
        <fullName evidence="7">Orotidine-5'-phosphate decarboxylase</fullName>
        <ecNumber evidence="7">4.1.1.23</ecNumber>
    </recommendedName>
</protein>
<dbReference type="PANTHER" id="PTHR43375">
    <property type="entry name" value="OROTIDINE 5'-PHOSPHATE DECARBOXYLASE"/>
    <property type="match status" value="1"/>
</dbReference>
<dbReference type="SUPFAM" id="SSF51366">
    <property type="entry name" value="Ribulose-phoshate binding barrel"/>
    <property type="match status" value="1"/>
</dbReference>
<name>A0A401V1K2_9CELL</name>
<organism evidence="9 10">
    <name type="scientific">Cellulomonas algicola</name>
    <dbReference type="NCBI Taxonomy" id="2071633"/>
    <lineage>
        <taxon>Bacteria</taxon>
        <taxon>Bacillati</taxon>
        <taxon>Actinomycetota</taxon>
        <taxon>Actinomycetes</taxon>
        <taxon>Micrococcales</taxon>
        <taxon>Cellulomonadaceae</taxon>
        <taxon>Cellulomonas</taxon>
    </lineage>
</organism>
<evidence type="ECO:0000256" key="1">
    <source>
        <dbReference type="ARBA" id="ARBA00004861"/>
    </source>
</evidence>
<evidence type="ECO:0000259" key="8">
    <source>
        <dbReference type="SMART" id="SM00934"/>
    </source>
</evidence>
<dbReference type="InterPro" id="IPR013785">
    <property type="entry name" value="Aldolase_TIM"/>
</dbReference>
<dbReference type="NCBIfam" id="TIGR02127">
    <property type="entry name" value="pyrF_sub2"/>
    <property type="match status" value="1"/>
</dbReference>
<evidence type="ECO:0000256" key="7">
    <source>
        <dbReference type="NCBIfam" id="TIGR02127"/>
    </source>
</evidence>
<evidence type="ECO:0000256" key="6">
    <source>
        <dbReference type="ARBA" id="ARBA00049157"/>
    </source>
</evidence>
<evidence type="ECO:0000256" key="4">
    <source>
        <dbReference type="ARBA" id="ARBA00022975"/>
    </source>
</evidence>
<dbReference type="EC" id="4.1.1.23" evidence="7"/>
<dbReference type="GO" id="GO:0004590">
    <property type="term" value="F:orotidine-5'-phosphate decarboxylase activity"/>
    <property type="evidence" value="ECO:0007669"/>
    <property type="project" value="UniProtKB-UniRule"/>
</dbReference>
<comment type="catalytic activity">
    <reaction evidence="6">
        <text>orotidine 5'-phosphate + H(+) = UMP + CO2</text>
        <dbReference type="Rhea" id="RHEA:11596"/>
        <dbReference type="ChEBI" id="CHEBI:15378"/>
        <dbReference type="ChEBI" id="CHEBI:16526"/>
        <dbReference type="ChEBI" id="CHEBI:57538"/>
        <dbReference type="ChEBI" id="CHEBI:57865"/>
        <dbReference type="EC" id="4.1.1.23"/>
    </reaction>
</comment>
<dbReference type="SMART" id="SM00934">
    <property type="entry name" value="OMPdecase"/>
    <property type="match status" value="1"/>
</dbReference>
<keyword evidence="3" id="KW-0210">Decarboxylase</keyword>
<dbReference type="InterPro" id="IPR011995">
    <property type="entry name" value="OMPdecase_type-2"/>
</dbReference>
<feature type="domain" description="Orotidine 5'-phosphate decarboxylase" evidence="8">
    <location>
        <begin position="20"/>
        <end position="264"/>
    </location>
</feature>
<evidence type="ECO:0000313" key="10">
    <source>
        <dbReference type="Proteomes" id="UP000288246"/>
    </source>
</evidence>
<evidence type="ECO:0000313" key="9">
    <source>
        <dbReference type="EMBL" id="GCD20790.1"/>
    </source>
</evidence>
<evidence type="ECO:0000256" key="2">
    <source>
        <dbReference type="ARBA" id="ARBA00008847"/>
    </source>
</evidence>
<keyword evidence="4" id="KW-0665">Pyrimidine biosynthesis</keyword>
<gene>
    <name evidence="9" type="primary">pyrF</name>
    <name evidence="9" type="ORF">CTKZ_23520</name>
</gene>
<dbReference type="CDD" id="cd04725">
    <property type="entry name" value="OMP_decarboxylase_like"/>
    <property type="match status" value="1"/>
</dbReference>
<dbReference type="GO" id="GO:0006207">
    <property type="term" value="P:'de novo' pyrimidine nucleobase biosynthetic process"/>
    <property type="evidence" value="ECO:0007669"/>
    <property type="project" value="InterPro"/>
</dbReference>
<dbReference type="OrthoDB" id="9808470at2"/>
<evidence type="ECO:0000256" key="5">
    <source>
        <dbReference type="ARBA" id="ARBA00023239"/>
    </source>
</evidence>
<dbReference type="InterPro" id="IPR018089">
    <property type="entry name" value="OMPdecase_AS"/>
</dbReference>
<reference evidence="9 10" key="1">
    <citation type="submission" date="2018-11" db="EMBL/GenBank/DDBJ databases">
        <title>Draft genome sequence of Cellulomonas takizawaensis strain TKZ-21.</title>
        <authorList>
            <person name="Yamamura H."/>
            <person name="Hayashi T."/>
            <person name="Hamada M."/>
            <person name="Serisawa Y."/>
            <person name="Matsuyama K."/>
            <person name="Nakagawa Y."/>
            <person name="Otoguro M."/>
            <person name="Yanagida F."/>
            <person name="Hayakawa M."/>
        </authorList>
    </citation>
    <scope>NUCLEOTIDE SEQUENCE [LARGE SCALE GENOMIC DNA]</scope>
    <source>
        <strain evidence="9 10">TKZ-21</strain>
    </source>
</reference>
<sequence>MTTPTPFGIRLHDAIERTGRLCVGIDPTARDLDAWSLPDDARGAARFAAAIIEASAGQVPVVKPQAAYFERFGPDGVVALADTIRLAHAAGLLVLLDAKRGDIGSTNAAYAEAYLRAGAPLGVDAMTVSPVAGVASLAPFVDVARAEGAGLFVLARTSNPEAYASQTARETDGGTVAEHVLAWLRAQNAGQDVGSFGCVFGATVDDSHDALAGLHAFVLAPGLGAQGATADDLARRFRDGRFVLPTTSRAIAAAGPSLRAVAAAVTDTVEACTDALRPVRVQDSAR</sequence>
<dbReference type="Gene3D" id="3.20.20.70">
    <property type="entry name" value="Aldolase class I"/>
    <property type="match status" value="1"/>
</dbReference>
<dbReference type="GO" id="GO:0044205">
    <property type="term" value="P:'de novo' UMP biosynthetic process"/>
    <property type="evidence" value="ECO:0007669"/>
    <property type="project" value="UniProtKB-UniPathway"/>
</dbReference>
<proteinExistence type="inferred from homology"/>
<accession>A0A401V1K2</accession>
<evidence type="ECO:0000256" key="3">
    <source>
        <dbReference type="ARBA" id="ARBA00022793"/>
    </source>
</evidence>
<dbReference type="PANTHER" id="PTHR43375:SF1">
    <property type="entry name" value="OROTIDINE 5'-PHOSPHATE DECARBOXYLASE"/>
    <property type="match status" value="1"/>
</dbReference>
<keyword evidence="5" id="KW-0456">Lyase</keyword>
<comment type="caution">
    <text evidence="9">The sequence shown here is derived from an EMBL/GenBank/DDBJ whole genome shotgun (WGS) entry which is preliminary data.</text>
</comment>
<dbReference type="Proteomes" id="UP000288246">
    <property type="component" value="Unassembled WGS sequence"/>
</dbReference>
<dbReference type="EMBL" id="BHYL01000194">
    <property type="protein sequence ID" value="GCD20790.1"/>
    <property type="molecule type" value="Genomic_DNA"/>
</dbReference>
<dbReference type="AlphaFoldDB" id="A0A401V1K2"/>
<comment type="similarity">
    <text evidence="2">Belongs to the OMP decarboxylase family. Type 2 subfamily.</text>
</comment>
<dbReference type="PROSITE" id="PS00156">
    <property type="entry name" value="OMPDECASE"/>
    <property type="match status" value="1"/>
</dbReference>
<dbReference type="UniPathway" id="UPA00070">
    <property type="reaction ID" value="UER00120"/>
</dbReference>
<comment type="pathway">
    <text evidence="1">Pyrimidine metabolism; UMP biosynthesis via de novo pathway; UMP from orotate: step 2/2.</text>
</comment>
<dbReference type="RefSeq" id="WP_124343300.1">
    <property type="nucleotide sequence ID" value="NZ_BHYL01000194.1"/>
</dbReference>
<dbReference type="InterPro" id="IPR011060">
    <property type="entry name" value="RibuloseP-bd_barrel"/>
</dbReference>
<dbReference type="Pfam" id="PF00215">
    <property type="entry name" value="OMPdecase"/>
    <property type="match status" value="1"/>
</dbReference>
<dbReference type="InterPro" id="IPR001754">
    <property type="entry name" value="OMPdeCOase_dom"/>
</dbReference>
<keyword evidence="10" id="KW-1185">Reference proteome</keyword>